<dbReference type="InterPro" id="IPR008984">
    <property type="entry name" value="SMAD_FHA_dom_sf"/>
</dbReference>
<dbReference type="PROSITE" id="PS50006">
    <property type="entry name" value="FHA_DOMAIN"/>
    <property type="match status" value="1"/>
</dbReference>
<feature type="transmembrane region" description="Helical" evidence="4">
    <location>
        <begin position="622"/>
        <end position="646"/>
    </location>
</feature>
<keyword evidence="4" id="KW-0472">Membrane</keyword>
<feature type="domain" description="FHA" evidence="5">
    <location>
        <begin position="370"/>
        <end position="428"/>
    </location>
</feature>
<dbReference type="SUPFAM" id="SSF48452">
    <property type="entry name" value="TPR-like"/>
    <property type="match status" value="1"/>
</dbReference>
<evidence type="ECO:0000259" key="5">
    <source>
        <dbReference type="PROSITE" id="PS50006"/>
    </source>
</evidence>
<evidence type="ECO:0000313" key="7">
    <source>
        <dbReference type="Proteomes" id="UP001642484"/>
    </source>
</evidence>
<organism evidence="6 7">
    <name type="scientific">Durusdinium trenchii</name>
    <dbReference type="NCBI Taxonomy" id="1381693"/>
    <lineage>
        <taxon>Eukaryota</taxon>
        <taxon>Sar</taxon>
        <taxon>Alveolata</taxon>
        <taxon>Dinophyceae</taxon>
        <taxon>Suessiales</taxon>
        <taxon>Symbiodiniaceae</taxon>
        <taxon>Durusdinium</taxon>
    </lineage>
</organism>
<dbReference type="EMBL" id="CAXAMN010025929">
    <property type="protein sequence ID" value="CAK9099291.1"/>
    <property type="molecule type" value="Genomic_DNA"/>
</dbReference>
<dbReference type="InterPro" id="IPR050923">
    <property type="entry name" value="Cell_Proc_Reg/RNA_Proc"/>
</dbReference>
<dbReference type="InterPro" id="IPR000253">
    <property type="entry name" value="FHA_dom"/>
</dbReference>
<dbReference type="NCBIfam" id="NF002725">
    <property type="entry name" value="PRK02603.1"/>
    <property type="match status" value="1"/>
</dbReference>
<dbReference type="Pfam" id="PF00498">
    <property type="entry name" value="FHA"/>
    <property type="match status" value="1"/>
</dbReference>
<comment type="caution">
    <text evidence="6">The sequence shown here is derived from an EMBL/GenBank/DDBJ whole genome shotgun (WGS) entry which is preliminary data.</text>
</comment>
<keyword evidence="7" id="KW-1185">Reference proteome</keyword>
<dbReference type="InterPro" id="IPR011990">
    <property type="entry name" value="TPR-like_helical_dom_sf"/>
</dbReference>
<feature type="region of interest" description="Disordered" evidence="3">
    <location>
        <begin position="557"/>
        <end position="577"/>
    </location>
</feature>
<feature type="coiled-coil region" evidence="2">
    <location>
        <begin position="497"/>
        <end position="531"/>
    </location>
</feature>
<proteinExistence type="predicted"/>
<dbReference type="InterPro" id="IPR019734">
    <property type="entry name" value="TPR_rpt"/>
</dbReference>
<accession>A0ABP0RJ56</accession>
<feature type="compositionally biased region" description="Basic and acidic residues" evidence="3">
    <location>
        <begin position="567"/>
        <end position="577"/>
    </location>
</feature>
<keyword evidence="2" id="KW-0175">Coiled coil</keyword>
<evidence type="ECO:0000256" key="4">
    <source>
        <dbReference type="SAM" id="Phobius"/>
    </source>
</evidence>
<dbReference type="Gene3D" id="1.25.40.10">
    <property type="entry name" value="Tetratricopeptide repeat domain"/>
    <property type="match status" value="1"/>
</dbReference>
<name>A0ABP0RJ56_9DINO</name>
<dbReference type="SUPFAM" id="SSF49879">
    <property type="entry name" value="SMAD/FHA domain"/>
    <property type="match status" value="1"/>
</dbReference>
<keyword evidence="4" id="KW-1133">Transmembrane helix</keyword>
<protein>
    <recommendedName>
        <fullName evidence="5">FHA domain-containing protein</fullName>
    </recommendedName>
</protein>
<dbReference type="PROSITE" id="PS50005">
    <property type="entry name" value="TPR"/>
    <property type="match status" value="1"/>
</dbReference>
<dbReference type="PANTHER" id="PTHR23308">
    <property type="entry name" value="NUCLEAR INHIBITOR OF PROTEIN PHOSPHATASE-1"/>
    <property type="match status" value="1"/>
</dbReference>
<keyword evidence="1" id="KW-0802">TPR repeat</keyword>
<evidence type="ECO:0000256" key="3">
    <source>
        <dbReference type="SAM" id="MobiDB-lite"/>
    </source>
</evidence>
<keyword evidence="4" id="KW-0812">Transmembrane</keyword>
<evidence type="ECO:0000256" key="1">
    <source>
        <dbReference type="PROSITE-ProRule" id="PRU00339"/>
    </source>
</evidence>
<feature type="repeat" description="TPR" evidence="1">
    <location>
        <begin position="730"/>
        <end position="763"/>
    </location>
</feature>
<dbReference type="SMART" id="SM00240">
    <property type="entry name" value="FHA"/>
    <property type="match status" value="1"/>
</dbReference>
<reference evidence="6 7" key="1">
    <citation type="submission" date="2024-02" db="EMBL/GenBank/DDBJ databases">
        <authorList>
            <person name="Chen Y."/>
            <person name="Shah S."/>
            <person name="Dougan E. K."/>
            <person name="Thang M."/>
            <person name="Chan C."/>
        </authorList>
    </citation>
    <scope>NUCLEOTIDE SEQUENCE [LARGE SCALE GENOMIC DNA]</scope>
</reference>
<evidence type="ECO:0000313" key="6">
    <source>
        <dbReference type="EMBL" id="CAK9099291.1"/>
    </source>
</evidence>
<dbReference type="Gene3D" id="2.60.200.20">
    <property type="match status" value="1"/>
</dbReference>
<sequence>MAVQTKAIQRQELSLVAVPPTPISSQKPKAAPPSLPTPLAVQCATAKAAAVPKGNNPPGEGFACGELFGEPAVSHYKLHFNRRWGTWKEKSVGVVAIMWADMRVRMEDMQLAKLMKAIKERLCEALGEEAVVAIVDDQVGELDRIFVCLLARAEDCIEVRKAWKPMTFGKATATWRDTIDTGSSHMTPRLKACWNPDGLAIDGMSIEFPARWALKDVGPVGKAARCQEGSHWYNFASLFGTVLEAYIVVAARAETVNLVVHYSSNRGPYSAYKALSGRCLYNPMTTADSQNSKAKDLSVLRATYGTYASLLSKATRGVLSSMTLQWTGKAIPLPQGTETEGPIFELYPLGGAIVTSNEVFRMAPWGPQEVKIGKTRKCHLFMSDETAGVSNIHAELTLLAPVKGSARQARLFVCDLSKNGTWVNEQRIPKGQLLELRDGDVLRLAEVPRYAVRRFESLRQCQSAQPANKSDPEFYVNTKAPFSEEDAEKLKTPTMKSAELITKLDELMSQAAEYREKIAELLKSIKSLKESEKEVIHWLNGQLKPSEQKLKQMDASAAKISQAAKGQRAEADQKQKQELQELQRRALKIIEEYQKALKAFARTPSLLTRPHSRVMTLSLRRVVALAIVALGVSSLSAAISFVAMGGRRTSKSRMQMQATRNNDKSDNFIDKAFTVMTDMVVAAIPLAQQEKDAYQFYRDGMQAQVAGDYSAALRAYAESLKLEEDPIDRSYIFYNLGIIFGSNGEYVKAVKYYHLALDQNKELCQAYNNIAVIYHDQAMRAEKKGALDKSTVLYDKASEYWNQAIRIAPTNYLEAQNWLLTTGRMNQEAQNKLGGIW</sequence>
<gene>
    <name evidence="6" type="ORF">CCMP2556_LOCUS46994</name>
</gene>
<dbReference type="Proteomes" id="UP001642484">
    <property type="component" value="Unassembled WGS sequence"/>
</dbReference>
<dbReference type="SMART" id="SM00028">
    <property type="entry name" value="TPR"/>
    <property type="match status" value="3"/>
</dbReference>
<evidence type="ECO:0000256" key="2">
    <source>
        <dbReference type="SAM" id="Coils"/>
    </source>
</evidence>